<proteinExistence type="predicted"/>
<dbReference type="InterPro" id="IPR018060">
    <property type="entry name" value="HTH_AraC"/>
</dbReference>
<keyword evidence="1" id="KW-0805">Transcription regulation</keyword>
<evidence type="ECO:0000313" key="5">
    <source>
        <dbReference type="EMBL" id="GAG27212.1"/>
    </source>
</evidence>
<dbReference type="EMBL" id="BARS01032296">
    <property type="protein sequence ID" value="GAG27212.1"/>
    <property type="molecule type" value="Genomic_DNA"/>
</dbReference>
<evidence type="ECO:0000256" key="3">
    <source>
        <dbReference type="ARBA" id="ARBA00023163"/>
    </source>
</evidence>
<keyword evidence="3" id="KW-0804">Transcription</keyword>
<protein>
    <recommendedName>
        <fullName evidence="4">HTH araC/xylS-type domain-containing protein</fullName>
    </recommendedName>
</protein>
<dbReference type="PROSITE" id="PS01124">
    <property type="entry name" value="HTH_ARAC_FAMILY_2"/>
    <property type="match status" value="1"/>
</dbReference>
<comment type="caution">
    <text evidence="5">The sequence shown here is derived from an EMBL/GenBank/DDBJ whole genome shotgun (WGS) entry which is preliminary data.</text>
</comment>
<evidence type="ECO:0000259" key="4">
    <source>
        <dbReference type="PROSITE" id="PS01124"/>
    </source>
</evidence>
<dbReference type="PANTHER" id="PTHR46796">
    <property type="entry name" value="HTH-TYPE TRANSCRIPTIONAL ACTIVATOR RHAS-RELATED"/>
    <property type="match status" value="1"/>
</dbReference>
<feature type="domain" description="HTH araC/xylS-type" evidence="4">
    <location>
        <begin position="140"/>
        <end position="241"/>
    </location>
</feature>
<accession>X0WVH2</accession>
<dbReference type="InterPro" id="IPR050204">
    <property type="entry name" value="AraC_XylS_family_regulators"/>
</dbReference>
<dbReference type="PANTHER" id="PTHR46796:SF12">
    <property type="entry name" value="HTH-TYPE DNA-BINDING TRANSCRIPTIONAL ACTIVATOR EUTR"/>
    <property type="match status" value="1"/>
</dbReference>
<dbReference type="AlphaFoldDB" id="X0WVH2"/>
<evidence type="ECO:0000256" key="2">
    <source>
        <dbReference type="ARBA" id="ARBA00023125"/>
    </source>
</evidence>
<reference evidence="5" key="1">
    <citation type="journal article" date="2014" name="Front. Microbiol.">
        <title>High frequency of phylogenetically diverse reductive dehalogenase-homologous genes in deep subseafloor sedimentary metagenomes.</title>
        <authorList>
            <person name="Kawai M."/>
            <person name="Futagami T."/>
            <person name="Toyoda A."/>
            <person name="Takaki Y."/>
            <person name="Nishi S."/>
            <person name="Hori S."/>
            <person name="Arai W."/>
            <person name="Tsubouchi T."/>
            <person name="Morono Y."/>
            <person name="Uchiyama I."/>
            <person name="Ito T."/>
            <person name="Fujiyama A."/>
            <person name="Inagaki F."/>
            <person name="Takami H."/>
        </authorList>
    </citation>
    <scope>NUCLEOTIDE SEQUENCE</scope>
    <source>
        <strain evidence="5">Expedition CK06-06</strain>
    </source>
</reference>
<dbReference type="Pfam" id="PF12833">
    <property type="entry name" value="HTH_18"/>
    <property type="match status" value="1"/>
</dbReference>
<organism evidence="5">
    <name type="scientific">marine sediment metagenome</name>
    <dbReference type="NCBI Taxonomy" id="412755"/>
    <lineage>
        <taxon>unclassified sequences</taxon>
        <taxon>metagenomes</taxon>
        <taxon>ecological metagenomes</taxon>
    </lineage>
</organism>
<dbReference type="GO" id="GO:0003700">
    <property type="term" value="F:DNA-binding transcription factor activity"/>
    <property type="evidence" value="ECO:0007669"/>
    <property type="project" value="InterPro"/>
</dbReference>
<feature type="non-terminal residue" evidence="5">
    <location>
        <position position="1"/>
    </location>
</feature>
<evidence type="ECO:0000256" key="1">
    <source>
        <dbReference type="ARBA" id="ARBA00023015"/>
    </source>
</evidence>
<gene>
    <name evidence="5" type="ORF">S01H1_50146</name>
</gene>
<dbReference type="SUPFAM" id="SSF46689">
    <property type="entry name" value="Homeodomain-like"/>
    <property type="match status" value="1"/>
</dbReference>
<dbReference type="Gene3D" id="1.10.10.60">
    <property type="entry name" value="Homeodomain-like"/>
    <property type="match status" value="1"/>
</dbReference>
<dbReference type="GO" id="GO:0043565">
    <property type="term" value="F:sequence-specific DNA binding"/>
    <property type="evidence" value="ECO:0007669"/>
    <property type="project" value="InterPro"/>
</dbReference>
<dbReference type="SMART" id="SM00342">
    <property type="entry name" value="HTH_ARAC"/>
    <property type="match status" value="1"/>
</dbReference>
<dbReference type="InterPro" id="IPR009057">
    <property type="entry name" value="Homeodomain-like_sf"/>
</dbReference>
<keyword evidence="2" id="KW-0238">DNA-binding</keyword>
<sequence>TFVVCFAPNIFCGLEIAAGSLLIFGPGREYRSVLSKGFESFEICASIDYLRDNGLTIGDESFDDLRPERCVLILSDHHRDEFRRLSRAFSSLATGHSDQMLWAEAARERAINLIVSALQPSDRVKAPTLISHVSSWLLTIRALEHIDQHASNGVTVATVSRHLGCSTRALQVAFKDVMGMPPFQYVLARRLQLAQRDLLLAKPDKETVTHVAAEHEFFHFGRFSQYYRALFGELPSDTLNKSYRMQHGGP</sequence>
<name>X0WVH2_9ZZZZ</name>